<dbReference type="GO" id="GO:0017003">
    <property type="term" value="P:protein-heme linkage"/>
    <property type="evidence" value="ECO:0007669"/>
    <property type="project" value="InterPro"/>
</dbReference>
<dbReference type="GO" id="GO:0005886">
    <property type="term" value="C:plasma membrane"/>
    <property type="evidence" value="ECO:0007669"/>
    <property type="project" value="InterPro"/>
</dbReference>
<reference evidence="3 4" key="1">
    <citation type="submission" date="2015-01" db="EMBL/GenBank/DDBJ databases">
        <title>Genome Sequencing of Rickettsiales.</title>
        <authorList>
            <person name="Daugherty S.C."/>
            <person name="Su Q."/>
            <person name="Abolude K."/>
            <person name="Beier-Sexton M."/>
            <person name="Carlyon J.A."/>
            <person name="Carter R."/>
            <person name="Day N.P."/>
            <person name="Dumler S.J."/>
            <person name="Dyachenko V."/>
            <person name="Godinez A."/>
            <person name="Kurtti T.J."/>
            <person name="Lichay M."/>
            <person name="Mullins K.E."/>
            <person name="Ott S."/>
            <person name="Pappas-Brown V."/>
            <person name="Paris D.H."/>
            <person name="Patel P."/>
            <person name="Richards A.L."/>
            <person name="Sadzewicz L."/>
            <person name="Sears K."/>
            <person name="Seidman D."/>
            <person name="Sengamalay N."/>
            <person name="Stenos J."/>
            <person name="Tallon L.J."/>
            <person name="Vincent G."/>
            <person name="Fraser C.M."/>
            <person name="Munderloh U."/>
            <person name="Dunning-Hotopp J.C."/>
        </authorList>
    </citation>
    <scope>NUCLEOTIDE SEQUENCE [LARGE SCALE GENOMIC DNA]</scope>
    <source>
        <strain evidence="3 4">ApNP</strain>
    </source>
</reference>
<comment type="caution">
    <text evidence="3">The sequence shown here is derived from an EMBL/GenBank/DDBJ whole genome shotgun (WGS) entry which is preliminary data.</text>
</comment>
<dbReference type="InterPro" id="IPR036127">
    <property type="entry name" value="CcmE-like_sf"/>
</dbReference>
<dbReference type="AlphaFoldDB" id="A0A0F3NHU8"/>
<organism evidence="3 4">
    <name type="scientific">Anaplasma phagocytophilum str. ApNP</name>
    <dbReference type="NCBI Taxonomy" id="1359153"/>
    <lineage>
        <taxon>Bacteria</taxon>
        <taxon>Pseudomonadati</taxon>
        <taxon>Pseudomonadota</taxon>
        <taxon>Alphaproteobacteria</taxon>
        <taxon>Rickettsiales</taxon>
        <taxon>Anaplasmataceae</taxon>
        <taxon>Anaplasma</taxon>
        <taxon>phagocytophilum group</taxon>
    </lineage>
</organism>
<dbReference type="PATRIC" id="fig|1359153.3.peg.1788"/>
<keyword evidence="1" id="KW-0408">Iron</keyword>
<evidence type="ECO:0000256" key="1">
    <source>
        <dbReference type="ARBA" id="ARBA00022617"/>
    </source>
</evidence>
<accession>A0A0F3NHU8</accession>
<protein>
    <submittedName>
        <fullName evidence="3">Putative cytochrome c-type biogenesis protein CcmE</fullName>
    </submittedName>
</protein>
<dbReference type="SUPFAM" id="SSF82093">
    <property type="entry name" value="Heme chaperone CcmE"/>
    <property type="match status" value="1"/>
</dbReference>
<dbReference type="Proteomes" id="UP000033385">
    <property type="component" value="Unassembled WGS sequence"/>
</dbReference>
<gene>
    <name evidence="3" type="ORF">APHNP_1750</name>
</gene>
<keyword evidence="1" id="KW-0349">Heme</keyword>
<sequence length="41" mass="4690">MKGSIVRHGDSVTFSITDLETELEVTYRGYYPPCLVRMLVL</sequence>
<dbReference type="EMBL" id="LANW01000001">
    <property type="protein sequence ID" value="KJV66479.1"/>
    <property type="molecule type" value="Genomic_DNA"/>
</dbReference>
<proteinExistence type="predicted"/>
<evidence type="ECO:0000313" key="4">
    <source>
        <dbReference type="Proteomes" id="UP000033385"/>
    </source>
</evidence>
<name>A0A0F3NHU8_ANAPH</name>
<evidence type="ECO:0000313" key="3">
    <source>
        <dbReference type="EMBL" id="KJV66479.1"/>
    </source>
</evidence>
<keyword evidence="1" id="KW-0479">Metal-binding</keyword>
<evidence type="ECO:0000256" key="2">
    <source>
        <dbReference type="ARBA" id="ARBA00022748"/>
    </source>
</evidence>
<keyword evidence="2" id="KW-0201">Cytochrome c-type biogenesis</keyword>
<dbReference type="GO" id="GO:0017004">
    <property type="term" value="P:cytochrome complex assembly"/>
    <property type="evidence" value="ECO:0007669"/>
    <property type="project" value="UniProtKB-KW"/>
</dbReference>